<dbReference type="EMBL" id="ACVQ01000016">
    <property type="protein sequence ID" value="EET80104.1"/>
    <property type="molecule type" value="Genomic_DNA"/>
</dbReference>
<dbReference type="Proteomes" id="UP000003107">
    <property type="component" value="Unassembled WGS sequence"/>
</dbReference>
<keyword evidence="3" id="KW-1185">Reference proteome</keyword>
<dbReference type="InterPro" id="IPR007293">
    <property type="entry name" value="FlgP"/>
</dbReference>
<evidence type="ECO:0008006" key="4">
    <source>
        <dbReference type="Google" id="ProtNLM"/>
    </source>
</evidence>
<dbReference type="STRING" id="553219.CAMSH0001_1707"/>
<proteinExistence type="predicted"/>
<keyword evidence="1" id="KW-0732">Signal</keyword>
<evidence type="ECO:0000313" key="3">
    <source>
        <dbReference type="Proteomes" id="UP000003107"/>
    </source>
</evidence>
<evidence type="ECO:0000256" key="1">
    <source>
        <dbReference type="SAM" id="SignalP"/>
    </source>
</evidence>
<feature type="signal peptide" evidence="1">
    <location>
        <begin position="1"/>
        <end position="22"/>
    </location>
</feature>
<organism evidence="2 3">
    <name type="scientific">Campylobacter showae RM3277</name>
    <dbReference type="NCBI Taxonomy" id="553219"/>
    <lineage>
        <taxon>Bacteria</taxon>
        <taxon>Pseudomonadati</taxon>
        <taxon>Campylobacterota</taxon>
        <taxon>Epsilonproteobacteria</taxon>
        <taxon>Campylobacterales</taxon>
        <taxon>Campylobacteraceae</taxon>
        <taxon>Campylobacter</taxon>
    </lineage>
</organism>
<dbReference type="AlphaFoldDB" id="C6REX3"/>
<accession>C6REX3</accession>
<protein>
    <recommendedName>
        <fullName evidence="4">LPP20 lipoprotein</fullName>
    </recommendedName>
</protein>
<dbReference type="PIRSF" id="PIRSF028687">
    <property type="entry name" value="UCP028687"/>
    <property type="match status" value="1"/>
</dbReference>
<sequence>MKKITFAVLGAVVFLTSGCSFNNPFASDDATSAKQDIVIQKVDKEDIRSVMKQEKMIYDIEPADAVFGAVGEGIAPTNTVSHAQSLALAKRAAIADAHRQLAEKLYGVKINSKDTVRDAMLRDSTITAQVAGLIKNASIVEHDFKDGLYRVRMEMKIDQSKWQEIFAY</sequence>
<dbReference type="Gene3D" id="3.30.1660.40">
    <property type="entry name" value="FlgT, N-terminal domain"/>
    <property type="match status" value="1"/>
</dbReference>
<feature type="chain" id="PRO_5002967908" description="LPP20 lipoprotein" evidence="1">
    <location>
        <begin position="23"/>
        <end position="168"/>
    </location>
</feature>
<dbReference type="PROSITE" id="PS51257">
    <property type="entry name" value="PROKAR_LIPOPROTEIN"/>
    <property type="match status" value="1"/>
</dbReference>
<dbReference type="InterPro" id="IPR038180">
    <property type="entry name" value="FlgT_N_sf"/>
</dbReference>
<gene>
    <name evidence="2" type="ORF">CAMSH0001_1707</name>
</gene>
<evidence type="ECO:0000313" key="2">
    <source>
        <dbReference type="EMBL" id="EET80104.1"/>
    </source>
</evidence>
<comment type="caution">
    <text evidence="2">The sequence shown here is derived from an EMBL/GenBank/DDBJ whole genome shotgun (WGS) entry which is preliminary data.</text>
</comment>
<reference evidence="2 3" key="1">
    <citation type="submission" date="2009-07" db="EMBL/GenBank/DDBJ databases">
        <authorList>
            <person name="Madupu R."/>
            <person name="Sebastian Y."/>
            <person name="Durkin A.S."/>
            <person name="Torralba M."/>
            <person name="Methe B."/>
            <person name="Sutton G.G."/>
            <person name="Strausberg R.L."/>
            <person name="Nelson K.E."/>
        </authorList>
    </citation>
    <scope>NUCLEOTIDE SEQUENCE [LARGE SCALE GENOMIC DNA]</scope>
    <source>
        <strain evidence="2 3">RM3277</strain>
    </source>
</reference>
<name>C6REX3_9BACT</name>
<dbReference type="eggNOG" id="COG3018">
    <property type="taxonomic scope" value="Bacteria"/>
</dbReference>
<dbReference type="RefSeq" id="WP_004321130.1">
    <property type="nucleotide sequence ID" value="NZ_ACVQ01000016.1"/>
</dbReference>
<dbReference type="OrthoDB" id="5422143at2"/>
<dbReference type="GeneID" id="60989824"/>